<keyword evidence="1" id="KW-0547">Nucleotide-binding</keyword>
<organism evidence="5 6">
    <name type="scientific">Winogradskya humida</name>
    <dbReference type="NCBI Taxonomy" id="113566"/>
    <lineage>
        <taxon>Bacteria</taxon>
        <taxon>Bacillati</taxon>
        <taxon>Actinomycetota</taxon>
        <taxon>Actinomycetes</taxon>
        <taxon>Micromonosporales</taxon>
        <taxon>Micromonosporaceae</taxon>
        <taxon>Winogradskya</taxon>
    </lineage>
</organism>
<dbReference type="InterPro" id="IPR027417">
    <property type="entry name" value="P-loop_NTPase"/>
</dbReference>
<evidence type="ECO:0000256" key="3">
    <source>
        <dbReference type="SAM" id="MobiDB-lite"/>
    </source>
</evidence>
<dbReference type="PANTHER" id="PTHR16305">
    <property type="entry name" value="TESTICULAR SOLUBLE ADENYLYL CYCLASE"/>
    <property type="match status" value="1"/>
</dbReference>
<sequence>MPDLSPLIGRAAELRTLTTLLDDATARGGGAMVIRGEAGVGKSALLSRITAAARARGMLVLQVSGVQAEGQIAYAGLHRLLRPVAATIGPGSPVRLAVGLLDLLGAAESPVLLAVEDAPWLDTASWDVLTFAGRRLESDRIALVFTARDGTDIDRRLAGAGLPELRVEPLSREDAGTLLDRTAPGLPPTLRNRVLDESAGNPLGLTELGAAAARSDAAALLPSWLPSSLPSSQPSSQPSSLPLSARVEQLFSALVAELPPVTRTLLLVAALDDSDDLDEAVAAAAVALRGPVKAEDIDPAVVTRLVQIDDGYRIAFRHPLLRSALRQSAGAAERRRAHAALAEVIGPESERQLWHLAAATAGPDEEVARRLTDAAWRAGERQAVAVALATLERAVQLSEDPAERGERLLTAVHLTHQQGDAEAARRLLQRIDAAELRPPDRARLAWLREFFMGTGWSGSGPLALYAELIDDIRESGNQRLALDSLSSICVRIHFSNVDEAVRRQFLAVVDALGFPADHPEVIAVVGLIAPVERGAACLEIMQRLRHRLDLTPTLHYELGLAASSLGAFELAVGFSGASSAGLREQGRIGLLAQTLATRTYAAACLGDTRTAILAGSEAVALSRDTGRQSWEVTARLAIGMAQALRGDSAAALEAADFGEAVFIPGRMYSMLALVQQVRGLEALAAGRAADACHELRRMFDPADQAFHPYVRLGMAGHLAEAAALSGAHDVLRELVAELEPIAVQGRNPALRAGLAYARAVLADDEAGYEAALATDAGNFERARAQLAYGSWLRRRRQRGRARPHLRGAAAAFEALGATPWAERALAELRVTGETRRRPDDATATLTPQEVQIARLAADGLSNREIAGRLFLSPRTVSTHLYRIYPKVGVRSRTELAALLLT</sequence>
<dbReference type="RefSeq" id="WP_203841290.1">
    <property type="nucleotide sequence ID" value="NZ_BAAATV010000012.1"/>
</dbReference>
<evidence type="ECO:0000256" key="2">
    <source>
        <dbReference type="ARBA" id="ARBA00022840"/>
    </source>
</evidence>
<dbReference type="PRINTS" id="PR00038">
    <property type="entry name" value="HTHLUXR"/>
</dbReference>
<evidence type="ECO:0000256" key="1">
    <source>
        <dbReference type="ARBA" id="ARBA00022741"/>
    </source>
</evidence>
<dbReference type="Pfam" id="PF13191">
    <property type="entry name" value="AAA_16"/>
    <property type="match status" value="1"/>
</dbReference>
<dbReference type="InterPro" id="IPR036388">
    <property type="entry name" value="WH-like_DNA-bd_sf"/>
</dbReference>
<evidence type="ECO:0000313" key="5">
    <source>
        <dbReference type="EMBL" id="GIE24267.1"/>
    </source>
</evidence>
<accession>A0ABQ4A092</accession>
<name>A0ABQ4A092_9ACTN</name>
<keyword evidence="2" id="KW-0067">ATP-binding</keyword>
<dbReference type="CDD" id="cd06170">
    <property type="entry name" value="LuxR_C_like"/>
    <property type="match status" value="1"/>
</dbReference>
<proteinExistence type="predicted"/>
<evidence type="ECO:0000259" key="4">
    <source>
        <dbReference type="PROSITE" id="PS50043"/>
    </source>
</evidence>
<dbReference type="EMBL" id="BOMN01000106">
    <property type="protein sequence ID" value="GIE24267.1"/>
    <property type="molecule type" value="Genomic_DNA"/>
</dbReference>
<dbReference type="Pfam" id="PF00196">
    <property type="entry name" value="GerE"/>
    <property type="match status" value="1"/>
</dbReference>
<dbReference type="Gene3D" id="1.10.10.10">
    <property type="entry name" value="Winged helix-like DNA-binding domain superfamily/Winged helix DNA-binding domain"/>
    <property type="match status" value="1"/>
</dbReference>
<feature type="domain" description="HTH luxR-type" evidence="4">
    <location>
        <begin position="838"/>
        <end position="901"/>
    </location>
</feature>
<keyword evidence="6" id="KW-1185">Reference proteome</keyword>
<dbReference type="InterPro" id="IPR041664">
    <property type="entry name" value="AAA_16"/>
</dbReference>
<dbReference type="SUPFAM" id="SSF46894">
    <property type="entry name" value="C-terminal effector domain of the bipartite response regulators"/>
    <property type="match status" value="1"/>
</dbReference>
<evidence type="ECO:0000313" key="6">
    <source>
        <dbReference type="Proteomes" id="UP000603200"/>
    </source>
</evidence>
<dbReference type="PANTHER" id="PTHR16305:SF35">
    <property type="entry name" value="TRANSCRIPTIONAL ACTIVATOR DOMAIN"/>
    <property type="match status" value="1"/>
</dbReference>
<dbReference type="InterPro" id="IPR016032">
    <property type="entry name" value="Sig_transdc_resp-reg_C-effctor"/>
</dbReference>
<comment type="caution">
    <text evidence="5">The sequence shown here is derived from an EMBL/GenBank/DDBJ whole genome shotgun (WGS) entry which is preliminary data.</text>
</comment>
<protein>
    <submittedName>
        <fullName evidence="5">LuxR family transcriptional regulator</fullName>
    </submittedName>
</protein>
<gene>
    <name evidence="5" type="ORF">Ahu01nite_073690</name>
</gene>
<reference evidence="5 6" key="1">
    <citation type="submission" date="2021-01" db="EMBL/GenBank/DDBJ databases">
        <title>Whole genome shotgun sequence of Actinoplanes humidus NBRC 14915.</title>
        <authorList>
            <person name="Komaki H."/>
            <person name="Tamura T."/>
        </authorList>
    </citation>
    <scope>NUCLEOTIDE SEQUENCE [LARGE SCALE GENOMIC DNA]</scope>
    <source>
        <strain evidence="5 6">NBRC 14915</strain>
    </source>
</reference>
<dbReference type="InterPro" id="IPR000792">
    <property type="entry name" value="Tscrpt_reg_LuxR_C"/>
</dbReference>
<dbReference type="SMART" id="SM00421">
    <property type="entry name" value="HTH_LUXR"/>
    <property type="match status" value="1"/>
</dbReference>
<dbReference type="PROSITE" id="PS00622">
    <property type="entry name" value="HTH_LUXR_1"/>
    <property type="match status" value="1"/>
</dbReference>
<dbReference type="PROSITE" id="PS50043">
    <property type="entry name" value="HTH_LUXR_2"/>
    <property type="match status" value="1"/>
</dbReference>
<dbReference type="SUPFAM" id="SSF52540">
    <property type="entry name" value="P-loop containing nucleoside triphosphate hydrolases"/>
    <property type="match status" value="1"/>
</dbReference>
<feature type="region of interest" description="Disordered" evidence="3">
    <location>
        <begin position="178"/>
        <end position="197"/>
    </location>
</feature>
<dbReference type="Proteomes" id="UP000603200">
    <property type="component" value="Unassembled WGS sequence"/>
</dbReference>